<comment type="caution">
    <text evidence="1">The sequence shown here is derived from an EMBL/GenBank/DDBJ whole genome shotgun (WGS) entry which is preliminary data.</text>
</comment>
<dbReference type="AlphaFoldDB" id="Q0FWV6"/>
<evidence type="ECO:0000313" key="2">
    <source>
        <dbReference type="Proteomes" id="UP000006230"/>
    </source>
</evidence>
<organism evidence="1 2">
    <name type="scientific">Salipiger bermudensis (strain DSM 26914 / JCM 13377 / KCTC 12554 / HTCC2601)</name>
    <name type="common">Pelagibaca bermudensis</name>
    <dbReference type="NCBI Taxonomy" id="314265"/>
    <lineage>
        <taxon>Bacteria</taxon>
        <taxon>Pseudomonadati</taxon>
        <taxon>Pseudomonadota</taxon>
        <taxon>Alphaproteobacteria</taxon>
        <taxon>Rhodobacterales</taxon>
        <taxon>Roseobacteraceae</taxon>
        <taxon>Salipiger</taxon>
    </lineage>
</organism>
<sequence>MRDWIARGAPYEEMEAPGLANAIERALASRATVLLDTPLGPLDPALGERRAFAVWIELPLDVALARKLTQLNDSVPNGQEPRFLRWLGGYLTAYQDFVHHACQIQRQRLRSRSDCEIDGTIPAESALTDLIPRMSAATNHEN</sequence>
<accession>Q0FWV6</accession>
<gene>
    <name evidence="1" type="ORF">R2601_02698</name>
</gene>
<reference evidence="1 2" key="1">
    <citation type="journal article" date="2010" name="J. Bacteriol.">
        <title>Genome sequences of Pelagibaca bermudensis HTCC2601T and Maritimibacter alkaliphilus HTCC2654T, the type strains of two marine Roseobacter genera.</title>
        <authorList>
            <person name="Thrash J.C."/>
            <person name="Cho J.C."/>
            <person name="Ferriera S."/>
            <person name="Johnson J."/>
            <person name="Vergin K.L."/>
            <person name="Giovannoni S.J."/>
        </authorList>
    </citation>
    <scope>NUCLEOTIDE SEQUENCE [LARGE SCALE GENOMIC DNA]</scope>
    <source>
        <strain evidence="2">DSM 26914 / JCM 13377 / KCTC 12554 / HTCC2601</strain>
    </source>
</reference>
<keyword evidence="2" id="KW-1185">Reference proteome</keyword>
<dbReference type="EMBL" id="AATQ01000001">
    <property type="protein sequence ID" value="EAU48446.1"/>
    <property type="molecule type" value="Genomic_DNA"/>
</dbReference>
<proteinExistence type="predicted"/>
<protein>
    <recommendedName>
        <fullName evidence="3">Shikimate kinase</fullName>
    </recommendedName>
</protein>
<dbReference type="STRING" id="314265.R2601_02698"/>
<dbReference type="Proteomes" id="UP000006230">
    <property type="component" value="Unassembled WGS sequence"/>
</dbReference>
<dbReference type="RefSeq" id="WP_007801870.1">
    <property type="nucleotide sequence ID" value="NZ_DS022277.1"/>
</dbReference>
<evidence type="ECO:0008006" key="3">
    <source>
        <dbReference type="Google" id="ProtNLM"/>
    </source>
</evidence>
<name>Q0FWV6_SALBH</name>
<evidence type="ECO:0000313" key="1">
    <source>
        <dbReference type="EMBL" id="EAU48446.1"/>
    </source>
</evidence>
<dbReference type="HOGENOM" id="CLU_1813975_0_0_5"/>